<evidence type="ECO:0000313" key="13">
    <source>
        <dbReference type="Proteomes" id="UP000245629"/>
    </source>
</evidence>
<dbReference type="FunFam" id="3.30.565.10:FF:000049">
    <property type="entry name" value="Two-component sensor histidine kinase"/>
    <property type="match status" value="1"/>
</dbReference>
<dbReference type="SMART" id="SM00086">
    <property type="entry name" value="PAC"/>
    <property type="match status" value="2"/>
</dbReference>
<evidence type="ECO:0000259" key="8">
    <source>
        <dbReference type="PROSITE" id="PS50109"/>
    </source>
</evidence>
<dbReference type="GO" id="GO:0000155">
    <property type="term" value="F:phosphorelay sensor kinase activity"/>
    <property type="evidence" value="ECO:0007669"/>
    <property type="project" value="InterPro"/>
</dbReference>
<evidence type="ECO:0000256" key="6">
    <source>
        <dbReference type="PROSITE-ProRule" id="PRU00169"/>
    </source>
</evidence>
<comment type="catalytic activity">
    <reaction evidence="1">
        <text>ATP + protein L-histidine = ADP + protein N-phospho-L-histidine.</text>
        <dbReference type="EC" id="2.7.13.3"/>
    </reaction>
</comment>
<dbReference type="InterPro" id="IPR013655">
    <property type="entry name" value="PAS_fold_3"/>
</dbReference>
<dbReference type="InterPro" id="IPR013656">
    <property type="entry name" value="PAS_4"/>
</dbReference>
<dbReference type="Pfam" id="PF05227">
    <property type="entry name" value="CHASE3"/>
    <property type="match status" value="1"/>
</dbReference>
<dbReference type="Gene3D" id="1.10.287.130">
    <property type="match status" value="1"/>
</dbReference>
<feature type="modified residue" description="4-aspartylphosphate" evidence="6">
    <location>
        <position position="774"/>
    </location>
</feature>
<protein>
    <recommendedName>
        <fullName evidence="2">histidine kinase</fullName>
        <ecNumber evidence="2">2.7.13.3</ecNumber>
    </recommendedName>
</protein>
<dbReference type="PROSITE" id="PS50109">
    <property type="entry name" value="HIS_KIN"/>
    <property type="match status" value="1"/>
</dbReference>
<proteinExistence type="predicted"/>
<keyword evidence="7" id="KW-0472">Membrane</keyword>
<keyword evidence="5" id="KW-0418">Kinase</keyword>
<feature type="transmembrane region" description="Helical" evidence="7">
    <location>
        <begin position="180"/>
        <end position="200"/>
    </location>
</feature>
<evidence type="ECO:0000259" key="10">
    <source>
        <dbReference type="PROSITE" id="PS50112"/>
    </source>
</evidence>
<feature type="domain" description="PAC" evidence="11">
    <location>
        <begin position="417"/>
        <end position="472"/>
    </location>
</feature>
<dbReference type="InterPro" id="IPR004358">
    <property type="entry name" value="Sig_transdc_His_kin-like_C"/>
</dbReference>
<dbReference type="SUPFAM" id="SSF52172">
    <property type="entry name" value="CheY-like"/>
    <property type="match status" value="1"/>
</dbReference>
<keyword evidence="12" id="KW-0614">Plasmid</keyword>
<dbReference type="AlphaFoldDB" id="A0A2S2D0P8"/>
<keyword evidence="7" id="KW-1133">Transmembrane helix</keyword>
<dbReference type="InterPro" id="IPR007891">
    <property type="entry name" value="CHASE3"/>
</dbReference>
<dbReference type="PROSITE" id="PS50112">
    <property type="entry name" value="PAS"/>
    <property type="match status" value="2"/>
</dbReference>
<dbReference type="InterPro" id="IPR001789">
    <property type="entry name" value="Sig_transdc_resp-reg_receiver"/>
</dbReference>
<feature type="domain" description="PAS" evidence="10">
    <location>
        <begin position="348"/>
        <end position="418"/>
    </location>
</feature>
<evidence type="ECO:0000256" key="5">
    <source>
        <dbReference type="ARBA" id="ARBA00022777"/>
    </source>
</evidence>
<dbReference type="EC" id="2.7.13.3" evidence="2"/>
<dbReference type="FunFam" id="3.30.450.20:FF:000099">
    <property type="entry name" value="Sensory box sensor histidine kinase"/>
    <property type="match status" value="1"/>
</dbReference>
<dbReference type="InterPro" id="IPR011006">
    <property type="entry name" value="CheY-like_superfamily"/>
</dbReference>
<dbReference type="PANTHER" id="PTHR43047">
    <property type="entry name" value="TWO-COMPONENT HISTIDINE PROTEIN KINASE"/>
    <property type="match status" value="1"/>
</dbReference>
<dbReference type="RefSeq" id="WP_109334314.1">
    <property type="nucleotide sequence ID" value="NZ_CP029359.1"/>
</dbReference>
<dbReference type="EMBL" id="CP029359">
    <property type="protein sequence ID" value="AWK90220.1"/>
    <property type="molecule type" value="Genomic_DNA"/>
</dbReference>
<dbReference type="SUPFAM" id="SSF47384">
    <property type="entry name" value="Homodimeric domain of signal transducing histidine kinase"/>
    <property type="match status" value="1"/>
</dbReference>
<name>A0A2S2D0P8_9PROT</name>
<evidence type="ECO:0000259" key="11">
    <source>
        <dbReference type="PROSITE" id="PS50113"/>
    </source>
</evidence>
<dbReference type="SUPFAM" id="SSF55874">
    <property type="entry name" value="ATPase domain of HSP90 chaperone/DNA topoisomerase II/histidine kinase"/>
    <property type="match status" value="1"/>
</dbReference>
<dbReference type="InterPro" id="IPR000014">
    <property type="entry name" value="PAS"/>
</dbReference>
<dbReference type="InterPro" id="IPR003594">
    <property type="entry name" value="HATPase_dom"/>
</dbReference>
<feature type="domain" description="Response regulatory" evidence="9">
    <location>
        <begin position="723"/>
        <end position="840"/>
    </location>
</feature>
<dbReference type="GO" id="GO:0005886">
    <property type="term" value="C:plasma membrane"/>
    <property type="evidence" value="ECO:0007669"/>
    <property type="project" value="TreeGrafter"/>
</dbReference>
<dbReference type="SMART" id="SM00387">
    <property type="entry name" value="HATPase_c"/>
    <property type="match status" value="1"/>
</dbReference>
<feature type="domain" description="PAC" evidence="11">
    <location>
        <begin position="295"/>
        <end position="347"/>
    </location>
</feature>
<dbReference type="SUPFAM" id="SSF55785">
    <property type="entry name" value="PYP-like sensor domain (PAS domain)"/>
    <property type="match status" value="2"/>
</dbReference>
<dbReference type="InterPro" id="IPR001610">
    <property type="entry name" value="PAC"/>
</dbReference>
<dbReference type="NCBIfam" id="TIGR00229">
    <property type="entry name" value="sensory_box"/>
    <property type="match status" value="2"/>
</dbReference>
<dbReference type="KEGG" id="azz:DEW08_29855"/>
<dbReference type="PANTHER" id="PTHR43047:SF9">
    <property type="entry name" value="HISTIDINE KINASE"/>
    <property type="match status" value="1"/>
</dbReference>
<dbReference type="OrthoDB" id="9801651at2"/>
<sequence>MKTKKPAVDAGGEAGLFRLMGPALVMLMLVTALIGAVYFTEKRAEADAVMAVADRGEAVLSVMKDAETGERGFVITGREEFLEPYQAALSQIGGQLDELDAMAGDQAELITASRHIRDLVGRKLAYTQRIIDDRRATGTIQSPEIFIGGKAAMDELRGEIAGLQAYAQRMAEDRRAEMQAVAAAALVLTGLFGISALVMLRQTRRLRLQQRTLEGRIRTEQERWRTLLEATPNLVWTAAVDGRIDYVSPQFAAFTGLEPPHILGAADAWASIVHPDDRARVVRGWEAAVAGGRPYEIDQRTRRHDGAWLWQRVRAQPLHDEAGRLAGWIGSNTDIHDRITAEQALRQREALLRAVLQSTEELIYAKDLDGRYIVVSQAVSRLIGRPPEACIGLTDRELFPAERADRYIANDREVVAGNVIRRFEEFFAVAGAERIYQSTKAPLTDSRGMVIGVVGVSTDVTERRQAEQATERARAAAEAASRAKTRFLASASHDLRQPVQSLTLFIDLLADRLRDRPDEYRLVKPMQQSLDALSGLLTSLLDVGRLEAGQVRPNLEDAEIAPLLERLCGEYVRRAEAKGIRLRTVPCRRIGRTDPVLFERILRNLLENALRYTESGSVLVGCRAGRGRLRIEVLDTGPGIPEDRQQEIFEEFVQIGNPERDRDRGLGLGLSIVKRTAELLGHRLGVASVPGRGSRFWIEMPAAAVPQPARAAAAPVQGRLSGRVLAVDDEALLLISYTTMLEEWGCEVVPAGGVEEAMEALRQADRPIDAVLTDFRLRAGERGTDVIHKVRELYGARVPAALLTGDTAPDRLREAASGDYLLLHKPIGADALRRAVAGLLAQSRPLHGTG</sequence>
<dbReference type="SMART" id="SM00448">
    <property type="entry name" value="REC"/>
    <property type="match status" value="1"/>
</dbReference>
<dbReference type="Gene3D" id="3.30.565.10">
    <property type="entry name" value="Histidine kinase-like ATPase, C-terminal domain"/>
    <property type="match status" value="1"/>
</dbReference>
<keyword evidence="7" id="KW-0812">Transmembrane</keyword>
<keyword evidence="4" id="KW-0808">Transferase</keyword>
<evidence type="ECO:0000259" key="9">
    <source>
        <dbReference type="PROSITE" id="PS50110"/>
    </source>
</evidence>
<dbReference type="Pfam" id="PF00072">
    <property type="entry name" value="Response_reg"/>
    <property type="match status" value="1"/>
</dbReference>
<dbReference type="SMART" id="SM00388">
    <property type="entry name" value="HisKA"/>
    <property type="match status" value="1"/>
</dbReference>
<evidence type="ECO:0000256" key="4">
    <source>
        <dbReference type="ARBA" id="ARBA00022679"/>
    </source>
</evidence>
<geneLocation type="plasmid" evidence="12 13">
    <name>unnamed4</name>
</geneLocation>
<feature type="transmembrane region" description="Helical" evidence="7">
    <location>
        <begin position="20"/>
        <end position="40"/>
    </location>
</feature>
<dbReference type="CDD" id="cd00156">
    <property type="entry name" value="REC"/>
    <property type="match status" value="1"/>
</dbReference>
<dbReference type="CDD" id="cd00082">
    <property type="entry name" value="HisKA"/>
    <property type="match status" value="1"/>
</dbReference>
<gene>
    <name evidence="12" type="ORF">DEW08_29855</name>
</gene>
<dbReference type="InterPro" id="IPR036097">
    <property type="entry name" value="HisK_dim/P_sf"/>
</dbReference>
<keyword evidence="3 6" id="KW-0597">Phosphoprotein</keyword>
<dbReference type="Pfam" id="PF02518">
    <property type="entry name" value="HATPase_c"/>
    <property type="match status" value="1"/>
</dbReference>
<dbReference type="CDD" id="cd19410">
    <property type="entry name" value="HK9-like_sensor"/>
    <property type="match status" value="1"/>
</dbReference>
<dbReference type="InterPro" id="IPR000700">
    <property type="entry name" value="PAS-assoc_C"/>
</dbReference>
<dbReference type="Gene3D" id="3.40.50.2300">
    <property type="match status" value="1"/>
</dbReference>
<dbReference type="Pfam" id="PF08447">
    <property type="entry name" value="PAS_3"/>
    <property type="match status" value="1"/>
</dbReference>
<dbReference type="PRINTS" id="PR00344">
    <property type="entry name" value="BCTRLSENSOR"/>
</dbReference>
<dbReference type="InterPro" id="IPR035965">
    <property type="entry name" value="PAS-like_dom_sf"/>
</dbReference>
<evidence type="ECO:0000256" key="3">
    <source>
        <dbReference type="ARBA" id="ARBA00022553"/>
    </source>
</evidence>
<dbReference type="Gene3D" id="3.30.450.20">
    <property type="entry name" value="PAS domain"/>
    <property type="match status" value="2"/>
</dbReference>
<dbReference type="Pfam" id="PF08448">
    <property type="entry name" value="PAS_4"/>
    <property type="match status" value="1"/>
</dbReference>
<dbReference type="InterPro" id="IPR003661">
    <property type="entry name" value="HisK_dim/P_dom"/>
</dbReference>
<accession>A0A2S2D0P8</accession>
<evidence type="ECO:0000256" key="1">
    <source>
        <dbReference type="ARBA" id="ARBA00000085"/>
    </source>
</evidence>
<evidence type="ECO:0000256" key="2">
    <source>
        <dbReference type="ARBA" id="ARBA00012438"/>
    </source>
</evidence>
<evidence type="ECO:0000313" key="12">
    <source>
        <dbReference type="EMBL" id="AWK90220.1"/>
    </source>
</evidence>
<feature type="domain" description="Histidine kinase" evidence="8">
    <location>
        <begin position="490"/>
        <end position="704"/>
    </location>
</feature>
<dbReference type="Proteomes" id="UP000245629">
    <property type="component" value="Plasmid unnamed4"/>
</dbReference>
<keyword evidence="13" id="KW-1185">Reference proteome</keyword>
<dbReference type="InterPro" id="IPR005467">
    <property type="entry name" value="His_kinase_dom"/>
</dbReference>
<dbReference type="PROSITE" id="PS50113">
    <property type="entry name" value="PAC"/>
    <property type="match status" value="2"/>
</dbReference>
<dbReference type="InterPro" id="IPR036890">
    <property type="entry name" value="HATPase_C_sf"/>
</dbReference>
<dbReference type="PROSITE" id="PS50110">
    <property type="entry name" value="RESPONSE_REGULATORY"/>
    <property type="match status" value="1"/>
</dbReference>
<dbReference type="Pfam" id="PF00512">
    <property type="entry name" value="HisKA"/>
    <property type="match status" value="1"/>
</dbReference>
<reference evidence="13" key="1">
    <citation type="submission" date="2018-05" db="EMBL/GenBank/DDBJ databases">
        <title>Azospirillum thermophila sp. nov., a novel isolated from hot spring.</title>
        <authorList>
            <person name="Zhao Z."/>
        </authorList>
    </citation>
    <scope>NUCLEOTIDE SEQUENCE [LARGE SCALE GENOMIC DNA]</scope>
    <source>
        <strain evidence="13">CFH 70021</strain>
        <plasmid evidence="13">unnamed4</plasmid>
    </source>
</reference>
<dbReference type="CDD" id="cd00130">
    <property type="entry name" value="PAS"/>
    <property type="match status" value="2"/>
</dbReference>
<feature type="domain" description="PAS" evidence="10">
    <location>
        <begin position="220"/>
        <end position="292"/>
    </location>
</feature>
<dbReference type="GO" id="GO:0009927">
    <property type="term" value="F:histidine phosphotransfer kinase activity"/>
    <property type="evidence" value="ECO:0007669"/>
    <property type="project" value="TreeGrafter"/>
</dbReference>
<organism evidence="12 13">
    <name type="scientific">Azospirillum thermophilum</name>
    <dbReference type="NCBI Taxonomy" id="2202148"/>
    <lineage>
        <taxon>Bacteria</taxon>
        <taxon>Pseudomonadati</taxon>
        <taxon>Pseudomonadota</taxon>
        <taxon>Alphaproteobacteria</taxon>
        <taxon>Rhodospirillales</taxon>
        <taxon>Azospirillaceae</taxon>
        <taxon>Azospirillum</taxon>
    </lineage>
</organism>
<dbReference type="SMART" id="SM00091">
    <property type="entry name" value="PAS"/>
    <property type="match status" value="2"/>
</dbReference>
<evidence type="ECO:0000256" key="7">
    <source>
        <dbReference type="SAM" id="Phobius"/>
    </source>
</evidence>